<dbReference type="SMART" id="SM00448">
    <property type="entry name" value="REC"/>
    <property type="match status" value="1"/>
</dbReference>
<dbReference type="SUPFAM" id="SSF52540">
    <property type="entry name" value="P-loop containing nucleoside triphosphate hydrolases"/>
    <property type="match status" value="1"/>
</dbReference>
<dbReference type="Pfam" id="PF02954">
    <property type="entry name" value="HTH_8"/>
    <property type="match status" value="1"/>
</dbReference>
<dbReference type="AlphaFoldDB" id="A0A179CVY4"/>
<dbReference type="PANTHER" id="PTHR32071:SF29">
    <property type="entry name" value="PHOSPHOGLYCERATE TRANSPORT SYSTEM TRANSCRIPTIONAL REGULATORY PROTEIN PGTA"/>
    <property type="match status" value="1"/>
</dbReference>
<dbReference type="InterPro" id="IPR011006">
    <property type="entry name" value="CheY-like_superfamily"/>
</dbReference>
<proteinExistence type="predicted"/>
<dbReference type="InterPro" id="IPR001789">
    <property type="entry name" value="Sig_transdc_resp-reg_receiver"/>
</dbReference>
<evidence type="ECO:0000259" key="5">
    <source>
        <dbReference type="PROSITE" id="PS50110"/>
    </source>
</evidence>
<gene>
    <name evidence="6" type="ORF">F480_06050</name>
</gene>
<dbReference type="InterPro" id="IPR027417">
    <property type="entry name" value="P-loop_NTPase"/>
</dbReference>
<dbReference type="GO" id="GO:0005524">
    <property type="term" value="F:ATP binding"/>
    <property type="evidence" value="ECO:0007669"/>
    <property type="project" value="UniProtKB-KW"/>
</dbReference>
<evidence type="ECO:0000313" key="7">
    <source>
        <dbReference type="Proteomes" id="UP000078358"/>
    </source>
</evidence>
<dbReference type="InterPro" id="IPR002078">
    <property type="entry name" value="Sigma_54_int"/>
</dbReference>
<evidence type="ECO:0000256" key="3">
    <source>
        <dbReference type="PROSITE-ProRule" id="PRU00169"/>
    </source>
</evidence>
<dbReference type="GO" id="GO:0000160">
    <property type="term" value="P:phosphorelay signal transduction system"/>
    <property type="evidence" value="ECO:0007669"/>
    <property type="project" value="InterPro"/>
</dbReference>
<comment type="caution">
    <text evidence="6">The sequence shown here is derived from an EMBL/GenBank/DDBJ whole genome shotgun (WGS) entry which is preliminary data.</text>
</comment>
<protein>
    <submittedName>
        <fullName evidence="6">Fis family transcriptional regulator</fullName>
    </submittedName>
</protein>
<name>A0A179CVY4_BIBTR</name>
<dbReference type="Gene3D" id="3.40.50.2300">
    <property type="match status" value="1"/>
</dbReference>
<dbReference type="EMBL" id="JACI01000002">
    <property type="protein sequence ID" value="OAQ13962.1"/>
    <property type="molecule type" value="Genomic_DNA"/>
</dbReference>
<dbReference type="Gene3D" id="1.10.8.60">
    <property type="match status" value="1"/>
</dbReference>
<reference evidence="6 7" key="1">
    <citation type="submission" date="2014-01" db="EMBL/GenBank/DDBJ databases">
        <authorList>
            <person name="Zuccon D."/>
        </authorList>
    </citation>
    <scope>NUCLEOTIDE SEQUENCE [LARGE SCALE GENOMIC DNA]</scope>
    <source>
        <strain evidence="6 7">Y31</strain>
    </source>
</reference>
<dbReference type="Pfam" id="PF14532">
    <property type="entry name" value="Sigma54_activ_2"/>
    <property type="match status" value="1"/>
</dbReference>
<dbReference type="SUPFAM" id="SSF52172">
    <property type="entry name" value="CheY-like"/>
    <property type="match status" value="1"/>
</dbReference>
<dbReference type="Proteomes" id="UP000078358">
    <property type="component" value="Unassembled WGS sequence"/>
</dbReference>
<dbReference type="GO" id="GO:0006355">
    <property type="term" value="P:regulation of DNA-templated transcription"/>
    <property type="evidence" value="ECO:0007669"/>
    <property type="project" value="InterPro"/>
</dbReference>
<dbReference type="PANTHER" id="PTHR32071">
    <property type="entry name" value="TRANSCRIPTIONAL REGULATORY PROTEIN"/>
    <property type="match status" value="1"/>
</dbReference>
<dbReference type="Gene3D" id="3.40.50.300">
    <property type="entry name" value="P-loop containing nucleotide triphosphate hydrolases"/>
    <property type="match status" value="1"/>
</dbReference>
<evidence type="ECO:0000259" key="4">
    <source>
        <dbReference type="PROSITE" id="PS50045"/>
    </source>
</evidence>
<evidence type="ECO:0000256" key="1">
    <source>
        <dbReference type="ARBA" id="ARBA00022741"/>
    </source>
</evidence>
<organism evidence="6 7">
    <name type="scientific">Bibersteinia trehalosi Y31</name>
    <dbReference type="NCBI Taxonomy" id="1261658"/>
    <lineage>
        <taxon>Bacteria</taxon>
        <taxon>Pseudomonadati</taxon>
        <taxon>Pseudomonadota</taxon>
        <taxon>Gammaproteobacteria</taxon>
        <taxon>Pasteurellales</taxon>
        <taxon>Pasteurellaceae</taxon>
        <taxon>Bibersteinia</taxon>
    </lineage>
</organism>
<keyword evidence="1" id="KW-0547">Nucleotide-binding</keyword>
<feature type="domain" description="Sigma-54 factor interaction" evidence="4">
    <location>
        <begin position="142"/>
        <end position="341"/>
    </location>
</feature>
<dbReference type="SUPFAM" id="SSF46689">
    <property type="entry name" value="Homeodomain-like"/>
    <property type="match status" value="1"/>
</dbReference>
<dbReference type="RefSeq" id="WP_064318520.1">
    <property type="nucleotide sequence ID" value="NZ_JACI01000002.1"/>
</dbReference>
<accession>A0A179CVY4</accession>
<dbReference type="PATRIC" id="fig|1261658.3.peg.1193"/>
<feature type="domain" description="Response regulatory" evidence="5">
    <location>
        <begin position="7"/>
        <end position="121"/>
    </location>
</feature>
<dbReference type="InterPro" id="IPR009057">
    <property type="entry name" value="Homeodomain-like_sf"/>
</dbReference>
<dbReference type="GO" id="GO:0043565">
    <property type="term" value="F:sequence-specific DNA binding"/>
    <property type="evidence" value="ECO:0007669"/>
    <property type="project" value="InterPro"/>
</dbReference>
<dbReference type="PROSITE" id="PS50045">
    <property type="entry name" value="SIGMA54_INTERACT_4"/>
    <property type="match status" value="1"/>
</dbReference>
<evidence type="ECO:0000313" key="6">
    <source>
        <dbReference type="EMBL" id="OAQ13962.1"/>
    </source>
</evidence>
<dbReference type="Pfam" id="PF00072">
    <property type="entry name" value="Response_reg"/>
    <property type="match status" value="1"/>
</dbReference>
<dbReference type="PROSITE" id="PS50110">
    <property type="entry name" value="RESPONSE_REGULATORY"/>
    <property type="match status" value="1"/>
</dbReference>
<sequence length="418" mass="48230">MFDTKYNVLLIDDESNSVTSFQALLQNKNYLPLLLTDPTNIQQKIPPNWVGVVLCNTKLTNHSGLSVLKEIMLLDKKIPVIMLSEYGNVPMAVNAMKIGAINFLEKPISFDALLYQIENALAERRQLISQRQWQLNKLNQTFIGSSEWLHKHRQQLQKLANSHLPVFLWGENGTGRYLSASNLHRLSSRKNAPFILHECIQNIPNPIEDLLTQCERGTLVIKHLHQLSINEQQRLASAMHSEEKSFRLIVISDIPLWQIIQQQYLSTEIYAHFLHTQIELLPLYKHPTDIAAIFLHYVQKSCSQLNKAYLPPTKKLLQHLGLQRWIGNVAELIHTAELYALGLFTPQNTPTLDTDRIQLKETNPLAKQLAQYEKQLIEDALLFFQGRINPVANYFAIPRKTLYLRMQKYGIDKNEFKL</sequence>
<evidence type="ECO:0000256" key="2">
    <source>
        <dbReference type="ARBA" id="ARBA00022840"/>
    </source>
</evidence>
<keyword evidence="2" id="KW-0067">ATP-binding</keyword>
<dbReference type="InterPro" id="IPR002197">
    <property type="entry name" value="HTH_Fis"/>
</dbReference>
<comment type="caution">
    <text evidence="3">Lacks conserved residue(s) required for the propagation of feature annotation.</text>
</comment>
<dbReference type="Gene3D" id="1.10.10.60">
    <property type="entry name" value="Homeodomain-like"/>
    <property type="match status" value="1"/>
</dbReference>